<evidence type="ECO:0000313" key="1">
    <source>
        <dbReference type="EMBL" id="ORY56817.1"/>
    </source>
</evidence>
<dbReference type="AlphaFoldDB" id="A0A1Y2DC99"/>
<name>A0A1Y2DC99_9BASI</name>
<sequence length="428" mass="48073">MSLSSQRFEEEGSLVAAGAAGGREFATTTLRNSNTKCKWLVPANLPSDVLLLIFEWAALCDAPPTYLDEDWHRSDTFTVKSACTVCRAWSFSAQRVLHSSVFLQSLDKALAYVHTSQVSPSLTSRTTSMIVSPKILQWGEEDRSTVEQKRKLATSFMEALASAPNVRKLAIGVLECSVRQTLLHLLSECPLQSLVYDPRGGSAAERTLEHSVLKIDDLPFVLSLPNLRQLSLLGPHLTTLIIYCNNVHVLLGVVKATGRTLLYAKIYTERNMPPEEAIAAWSTTTESLIAWEHQSNPAEVELHSVLWVQQILPRFKRLERLSIVYAMDVDSSFVSLAPPSLRTIQFCIVRSGVPPSLVCDWWMESSSWRQNVDLLVLFAEADEDDVDEVEESSWLPWLEEKGLRVEMVDWEWSTEELFFGLESGDRLS</sequence>
<dbReference type="EMBL" id="MCGR01000084">
    <property type="protein sequence ID" value="ORY56817.1"/>
    <property type="molecule type" value="Genomic_DNA"/>
</dbReference>
<reference evidence="1 2" key="1">
    <citation type="submission" date="2016-07" db="EMBL/GenBank/DDBJ databases">
        <title>Pervasive Adenine N6-methylation of Active Genes in Fungi.</title>
        <authorList>
            <consortium name="DOE Joint Genome Institute"/>
            <person name="Mondo S.J."/>
            <person name="Dannebaum R.O."/>
            <person name="Kuo R.C."/>
            <person name="Labutti K."/>
            <person name="Haridas S."/>
            <person name="Kuo A."/>
            <person name="Salamov A."/>
            <person name="Ahrendt S.R."/>
            <person name="Lipzen A."/>
            <person name="Sullivan W."/>
            <person name="Andreopoulos W.B."/>
            <person name="Clum A."/>
            <person name="Lindquist E."/>
            <person name="Daum C."/>
            <person name="Ramamoorthy G.K."/>
            <person name="Gryganskyi A."/>
            <person name="Culley D."/>
            <person name="Magnuson J.K."/>
            <person name="James T.Y."/>
            <person name="O'Malley M.A."/>
            <person name="Stajich J.E."/>
            <person name="Spatafora J.W."/>
            <person name="Visel A."/>
            <person name="Grigoriev I.V."/>
        </authorList>
    </citation>
    <scope>NUCLEOTIDE SEQUENCE [LARGE SCALE GENOMIC DNA]</scope>
    <source>
        <strain evidence="1 2">62-1032</strain>
    </source>
</reference>
<evidence type="ECO:0008006" key="3">
    <source>
        <dbReference type="Google" id="ProtNLM"/>
    </source>
</evidence>
<gene>
    <name evidence="1" type="ORF">BCR35DRAFT_335398</name>
</gene>
<comment type="caution">
    <text evidence="1">The sequence shown here is derived from an EMBL/GenBank/DDBJ whole genome shotgun (WGS) entry which is preliminary data.</text>
</comment>
<organism evidence="1 2">
    <name type="scientific">Leucosporidium creatinivorum</name>
    <dbReference type="NCBI Taxonomy" id="106004"/>
    <lineage>
        <taxon>Eukaryota</taxon>
        <taxon>Fungi</taxon>
        <taxon>Dikarya</taxon>
        <taxon>Basidiomycota</taxon>
        <taxon>Pucciniomycotina</taxon>
        <taxon>Microbotryomycetes</taxon>
        <taxon>Leucosporidiales</taxon>
        <taxon>Leucosporidium</taxon>
    </lineage>
</organism>
<proteinExistence type="predicted"/>
<dbReference type="Proteomes" id="UP000193467">
    <property type="component" value="Unassembled WGS sequence"/>
</dbReference>
<dbReference type="InParanoid" id="A0A1Y2DC99"/>
<accession>A0A1Y2DC99</accession>
<keyword evidence="2" id="KW-1185">Reference proteome</keyword>
<evidence type="ECO:0000313" key="2">
    <source>
        <dbReference type="Proteomes" id="UP000193467"/>
    </source>
</evidence>
<protein>
    <recommendedName>
        <fullName evidence="3">F-box domain-containing protein</fullName>
    </recommendedName>
</protein>